<dbReference type="Pfam" id="PF08241">
    <property type="entry name" value="Methyltransf_11"/>
    <property type="match status" value="1"/>
</dbReference>
<keyword evidence="2" id="KW-0808">Transferase</keyword>
<name>A0A532VBE9_UNCT6</name>
<dbReference type="Gene3D" id="3.40.50.150">
    <property type="entry name" value="Vaccinia Virus protein VP39"/>
    <property type="match status" value="1"/>
</dbReference>
<dbReference type="PANTHER" id="PTHR43591:SF110">
    <property type="entry name" value="RHODANESE DOMAIN-CONTAINING PROTEIN"/>
    <property type="match status" value="1"/>
</dbReference>
<dbReference type="PANTHER" id="PTHR43591">
    <property type="entry name" value="METHYLTRANSFERASE"/>
    <property type="match status" value="1"/>
</dbReference>
<keyword evidence="2" id="KW-0489">Methyltransferase</keyword>
<dbReference type="Proteomes" id="UP000317778">
    <property type="component" value="Unassembled WGS sequence"/>
</dbReference>
<dbReference type="AlphaFoldDB" id="A0A532VBE9"/>
<evidence type="ECO:0000259" key="1">
    <source>
        <dbReference type="Pfam" id="PF08241"/>
    </source>
</evidence>
<evidence type="ECO:0000313" key="3">
    <source>
        <dbReference type="Proteomes" id="UP000317778"/>
    </source>
</evidence>
<feature type="domain" description="Methyltransferase type 11" evidence="1">
    <location>
        <begin position="50"/>
        <end position="143"/>
    </location>
</feature>
<gene>
    <name evidence="2" type="ORF">CEE36_00725</name>
</gene>
<reference evidence="2 3" key="1">
    <citation type="submission" date="2017-06" db="EMBL/GenBank/DDBJ databases">
        <title>Novel microbial phyla capable of carbon fixation and sulfur reduction in deep-sea sediments.</title>
        <authorList>
            <person name="Huang J."/>
            <person name="Baker B."/>
            <person name="Wang Y."/>
        </authorList>
    </citation>
    <scope>NUCLEOTIDE SEQUENCE [LARGE SCALE GENOMIC DNA]</scope>
    <source>
        <strain evidence="2">B3_TA06</strain>
    </source>
</reference>
<proteinExistence type="predicted"/>
<protein>
    <submittedName>
        <fullName evidence="2">SAM-dependent methyltransferase</fullName>
    </submittedName>
</protein>
<dbReference type="SUPFAM" id="SSF53335">
    <property type="entry name" value="S-adenosyl-L-methionine-dependent methyltransferases"/>
    <property type="match status" value="1"/>
</dbReference>
<dbReference type="InterPro" id="IPR013216">
    <property type="entry name" value="Methyltransf_11"/>
</dbReference>
<dbReference type="InterPro" id="IPR029063">
    <property type="entry name" value="SAM-dependent_MTases_sf"/>
</dbReference>
<dbReference type="GO" id="GO:0008757">
    <property type="term" value="F:S-adenosylmethionine-dependent methyltransferase activity"/>
    <property type="evidence" value="ECO:0007669"/>
    <property type="project" value="InterPro"/>
</dbReference>
<dbReference type="GO" id="GO:0032259">
    <property type="term" value="P:methylation"/>
    <property type="evidence" value="ECO:0007669"/>
    <property type="project" value="UniProtKB-KW"/>
</dbReference>
<sequence length="263" mass="30483">MDDREVGRYWEENAETWTKLSRMGMDVTRDNLNTPAFLSILPDIRGLTGLDIGCGEGHNTRILASLGSKMTGIDISKTFIRHAKEKEEEESLGVLYQTANAAELPFEDQHFDFVAAFMSLMDMADPQRAIKEAYRVLKPDGFFQFSIIHPCFTSPPSKWVEDQKGKHIARQCWGYFKEGFVEIEEWIFFLTPPELKKKLKKFRVPRFHFTFASWLNHLINTGFIIERLHEPVASDEMVKRCPFLADTRIIAQYLIVRCRKPEA</sequence>
<evidence type="ECO:0000313" key="2">
    <source>
        <dbReference type="EMBL" id="TKJ44297.1"/>
    </source>
</evidence>
<comment type="caution">
    <text evidence="2">The sequence shown here is derived from an EMBL/GenBank/DDBJ whole genome shotgun (WGS) entry which is preliminary data.</text>
</comment>
<accession>A0A532VBE9</accession>
<dbReference type="EMBL" id="NJBO01000001">
    <property type="protein sequence ID" value="TKJ44297.1"/>
    <property type="molecule type" value="Genomic_DNA"/>
</dbReference>
<organism evidence="2 3">
    <name type="scientific">candidate division TA06 bacterium B3_TA06</name>
    <dbReference type="NCBI Taxonomy" id="2012487"/>
    <lineage>
        <taxon>Bacteria</taxon>
        <taxon>Bacteria division TA06</taxon>
    </lineage>
</organism>
<dbReference type="CDD" id="cd02440">
    <property type="entry name" value="AdoMet_MTases"/>
    <property type="match status" value="1"/>
</dbReference>